<dbReference type="Pfam" id="PF00106">
    <property type="entry name" value="adh_short"/>
    <property type="match status" value="1"/>
</dbReference>
<dbReference type="InterPro" id="IPR020904">
    <property type="entry name" value="Sc_DH/Rdtase_CS"/>
</dbReference>
<sequence length="240" mass="25429">MSRQVIAVTGGGRGIGLAITTRLLAAGYGVVANTHRTQALPGELLDSYPDRIVTVSGDIGVERTSQDIVEAAQRLGRLHAVVHSAGVCRDRLLMTMDKADWDEVIRVNLGGAFLITKHALKVMTRQRYGRLVYVSSAAALMGNAGQSSYAASKAGIEGLSRSVSQEYARFGVRTVALSPGLVDGGLGAQLPPAVRNERRERQLLGEAAVRHVAGTVAFLVGPDADHINGTVVHMHGGIRF</sequence>
<dbReference type="InterPro" id="IPR036291">
    <property type="entry name" value="NAD(P)-bd_dom_sf"/>
</dbReference>
<keyword evidence="2" id="KW-0560">Oxidoreductase</keyword>
<gene>
    <name evidence="5" type="primary">fabG</name>
    <name evidence="5" type="ORF">GCM10010238_06340</name>
</gene>
<accession>A0A918G670</accession>
<proteinExistence type="inferred from homology"/>
<comment type="similarity">
    <text evidence="1 3">Belongs to the short-chain dehydrogenases/reductases (SDR) family.</text>
</comment>
<dbReference type="InterPro" id="IPR057326">
    <property type="entry name" value="KR_dom"/>
</dbReference>
<evidence type="ECO:0000256" key="1">
    <source>
        <dbReference type="ARBA" id="ARBA00006484"/>
    </source>
</evidence>
<dbReference type="Proteomes" id="UP000653493">
    <property type="component" value="Unassembled WGS sequence"/>
</dbReference>
<name>A0A918G670_STRGD</name>
<organism evidence="5 6">
    <name type="scientific">Streptomyces griseoviridis</name>
    <dbReference type="NCBI Taxonomy" id="45398"/>
    <lineage>
        <taxon>Bacteria</taxon>
        <taxon>Bacillati</taxon>
        <taxon>Actinomycetota</taxon>
        <taxon>Actinomycetes</taxon>
        <taxon>Kitasatosporales</taxon>
        <taxon>Streptomycetaceae</taxon>
        <taxon>Streptomyces</taxon>
    </lineage>
</organism>
<dbReference type="SUPFAM" id="SSF51735">
    <property type="entry name" value="NAD(P)-binding Rossmann-fold domains"/>
    <property type="match status" value="1"/>
</dbReference>
<protein>
    <submittedName>
        <fullName evidence="5">Beta-ketoacyl-ACP reductase</fullName>
    </submittedName>
</protein>
<dbReference type="PANTHER" id="PTHR42760">
    <property type="entry name" value="SHORT-CHAIN DEHYDROGENASES/REDUCTASES FAMILY MEMBER"/>
    <property type="match status" value="1"/>
</dbReference>
<evidence type="ECO:0000256" key="2">
    <source>
        <dbReference type="ARBA" id="ARBA00023002"/>
    </source>
</evidence>
<evidence type="ECO:0000313" key="6">
    <source>
        <dbReference type="Proteomes" id="UP000653493"/>
    </source>
</evidence>
<feature type="domain" description="Ketoreductase" evidence="4">
    <location>
        <begin position="4"/>
        <end position="185"/>
    </location>
</feature>
<reference evidence="5" key="2">
    <citation type="submission" date="2020-09" db="EMBL/GenBank/DDBJ databases">
        <authorList>
            <person name="Sun Q."/>
            <person name="Ohkuma M."/>
        </authorList>
    </citation>
    <scope>NUCLEOTIDE SEQUENCE</scope>
    <source>
        <strain evidence="5">JCM 4234</strain>
    </source>
</reference>
<dbReference type="GO" id="GO:0006633">
    <property type="term" value="P:fatty acid biosynthetic process"/>
    <property type="evidence" value="ECO:0007669"/>
    <property type="project" value="TreeGrafter"/>
</dbReference>
<dbReference type="PANTHER" id="PTHR42760:SF133">
    <property type="entry name" value="3-OXOACYL-[ACYL-CARRIER-PROTEIN] REDUCTASE"/>
    <property type="match status" value="1"/>
</dbReference>
<keyword evidence="6" id="KW-1185">Reference proteome</keyword>
<comment type="caution">
    <text evidence="5">The sequence shown here is derived from an EMBL/GenBank/DDBJ whole genome shotgun (WGS) entry which is preliminary data.</text>
</comment>
<dbReference type="SMART" id="SM00822">
    <property type="entry name" value="PKS_KR"/>
    <property type="match status" value="1"/>
</dbReference>
<evidence type="ECO:0000259" key="4">
    <source>
        <dbReference type="SMART" id="SM00822"/>
    </source>
</evidence>
<dbReference type="GO" id="GO:0016616">
    <property type="term" value="F:oxidoreductase activity, acting on the CH-OH group of donors, NAD or NADP as acceptor"/>
    <property type="evidence" value="ECO:0007669"/>
    <property type="project" value="TreeGrafter"/>
</dbReference>
<dbReference type="Gene3D" id="3.40.50.720">
    <property type="entry name" value="NAD(P)-binding Rossmann-like Domain"/>
    <property type="match status" value="1"/>
</dbReference>
<dbReference type="PROSITE" id="PS00061">
    <property type="entry name" value="ADH_SHORT"/>
    <property type="match status" value="1"/>
</dbReference>
<reference evidence="5" key="1">
    <citation type="journal article" date="2014" name="Int. J. Syst. Evol. Microbiol.">
        <title>Complete genome sequence of Corynebacterium casei LMG S-19264T (=DSM 44701T), isolated from a smear-ripened cheese.</title>
        <authorList>
            <consortium name="US DOE Joint Genome Institute (JGI-PGF)"/>
            <person name="Walter F."/>
            <person name="Albersmeier A."/>
            <person name="Kalinowski J."/>
            <person name="Ruckert C."/>
        </authorList>
    </citation>
    <scope>NUCLEOTIDE SEQUENCE</scope>
    <source>
        <strain evidence="5">JCM 4234</strain>
    </source>
</reference>
<dbReference type="PRINTS" id="PR00080">
    <property type="entry name" value="SDRFAMILY"/>
</dbReference>
<evidence type="ECO:0000256" key="3">
    <source>
        <dbReference type="RuleBase" id="RU000363"/>
    </source>
</evidence>
<dbReference type="PRINTS" id="PR00081">
    <property type="entry name" value="GDHRDH"/>
</dbReference>
<dbReference type="AlphaFoldDB" id="A0A918G670"/>
<dbReference type="GO" id="GO:0048038">
    <property type="term" value="F:quinone binding"/>
    <property type="evidence" value="ECO:0007669"/>
    <property type="project" value="TreeGrafter"/>
</dbReference>
<dbReference type="InterPro" id="IPR002347">
    <property type="entry name" value="SDR_fam"/>
</dbReference>
<dbReference type="EMBL" id="BMSL01000001">
    <property type="protein sequence ID" value="GGS20822.1"/>
    <property type="molecule type" value="Genomic_DNA"/>
</dbReference>
<evidence type="ECO:0000313" key="5">
    <source>
        <dbReference type="EMBL" id="GGS20822.1"/>
    </source>
</evidence>